<proteinExistence type="predicted"/>
<feature type="domain" description="Helicase XPB/Ssl2 N-terminal" evidence="1">
    <location>
        <begin position="165"/>
        <end position="287"/>
    </location>
</feature>
<accession>A0A7I7QI10</accession>
<organism evidence="2 3">
    <name type="scientific">Mycolicibacterium sediminis</name>
    <dbReference type="NCBI Taxonomy" id="1286180"/>
    <lineage>
        <taxon>Bacteria</taxon>
        <taxon>Bacillati</taxon>
        <taxon>Actinomycetota</taxon>
        <taxon>Actinomycetes</taxon>
        <taxon>Mycobacteriales</taxon>
        <taxon>Mycobacteriaceae</taxon>
        <taxon>Mycolicibacterium</taxon>
    </lineage>
</organism>
<reference evidence="2 3" key="1">
    <citation type="journal article" date="2019" name="Emerg. Microbes Infect.">
        <title>Comprehensive subspecies identification of 175 nontuberculous mycobacteria species based on 7547 genomic profiles.</title>
        <authorList>
            <person name="Matsumoto Y."/>
            <person name="Kinjo T."/>
            <person name="Motooka D."/>
            <person name="Nabeya D."/>
            <person name="Jung N."/>
            <person name="Uechi K."/>
            <person name="Horii T."/>
            <person name="Iida T."/>
            <person name="Fujita J."/>
            <person name="Nakamura S."/>
        </authorList>
    </citation>
    <scope>NUCLEOTIDE SEQUENCE [LARGE SCALE GENOMIC DNA]</scope>
    <source>
        <strain evidence="2 3">JCM 17899</strain>
    </source>
</reference>
<gene>
    <name evidence="2" type="ORF">MSEDJ_00070</name>
</gene>
<evidence type="ECO:0000313" key="3">
    <source>
        <dbReference type="Proteomes" id="UP000467193"/>
    </source>
</evidence>
<name>A0A7I7QI10_9MYCO</name>
<keyword evidence="3" id="KW-1185">Reference proteome</keyword>
<evidence type="ECO:0000259" key="1">
    <source>
        <dbReference type="Pfam" id="PF13625"/>
    </source>
</evidence>
<dbReference type="InterPro" id="IPR032830">
    <property type="entry name" value="XPB/Ssl2_N"/>
</dbReference>
<protein>
    <recommendedName>
        <fullName evidence="1">Helicase XPB/Ssl2 N-terminal domain-containing protein</fullName>
    </recommendedName>
</protein>
<sequence>MPEPEPQDGIGPFWAPTVAADRFIESSAGARWYLLVSSWLELSARPSLIGERGPDNKPYAALSDSLYSTAAPLDRRLLLRMLADLPPGAGVDATRAASALAWRRPRWAARLQPGPVGALLTEAHTLGVVGRGALASPIRLLLDGAPEDAVVAAMSKVLPKPIDHFLLQADLTVVVPGPLERELAERLSAVATVESAGAAMVYRISEATIRRALDTGCTATELHALFERHSKTPVPQGLTYLIDDVARRHGQLRVGMASSFVRCEDPALLAQAVAAPAMAAVEMRSLAPTVAVSAAPIADVLAGLRAAGFAPAAEDWSGAIVDIRSRGARVPVPRRRGYRPLPTPSPQTLGAIVAVLRKMVARIRRGRLDPARRWHSCSRPPSSRRRW</sequence>
<dbReference type="EMBL" id="AP022588">
    <property type="protein sequence ID" value="BBY25911.1"/>
    <property type="molecule type" value="Genomic_DNA"/>
</dbReference>
<dbReference type="KEGG" id="msei:MSEDJ_00070"/>
<dbReference type="AlphaFoldDB" id="A0A7I7QI10"/>
<evidence type="ECO:0000313" key="2">
    <source>
        <dbReference type="EMBL" id="BBY25911.1"/>
    </source>
</evidence>
<dbReference type="Pfam" id="PF13625">
    <property type="entry name" value="Helicase_C_3"/>
    <property type="match status" value="1"/>
</dbReference>
<dbReference type="Proteomes" id="UP000467193">
    <property type="component" value="Chromosome"/>
</dbReference>